<dbReference type="InterPro" id="IPR016130">
    <property type="entry name" value="Tyr_Pase_AS"/>
</dbReference>
<dbReference type="Pfam" id="PF00102">
    <property type="entry name" value="Y_phosphatase"/>
    <property type="match status" value="1"/>
</dbReference>
<feature type="domain" description="Tyrosine-protein phosphatase" evidence="8">
    <location>
        <begin position="157"/>
        <end position="403"/>
    </location>
</feature>
<dbReference type="PROSITE" id="PS50056">
    <property type="entry name" value="TYR_PHOSPHATASE_2"/>
    <property type="match status" value="1"/>
</dbReference>
<dbReference type="AlphaFoldDB" id="A0A914WVU7"/>
<feature type="active site" description="Phosphocysteine intermediate" evidence="5">
    <location>
        <position position="344"/>
    </location>
</feature>
<evidence type="ECO:0000256" key="3">
    <source>
        <dbReference type="ARBA" id="ARBA00022801"/>
    </source>
</evidence>
<proteinExistence type="predicted"/>
<feature type="binding site" evidence="6">
    <location>
        <position position="388"/>
    </location>
    <ligand>
        <name>substrate</name>
    </ligand>
</feature>
<dbReference type="GO" id="GO:0030054">
    <property type="term" value="C:cell junction"/>
    <property type="evidence" value="ECO:0007669"/>
    <property type="project" value="TreeGrafter"/>
</dbReference>
<dbReference type="Proteomes" id="UP000887566">
    <property type="component" value="Unplaced"/>
</dbReference>
<evidence type="ECO:0000259" key="8">
    <source>
        <dbReference type="PROSITE" id="PS50055"/>
    </source>
</evidence>
<feature type="binding site" evidence="6">
    <location>
        <begin position="344"/>
        <end position="350"/>
    </location>
    <ligand>
        <name>substrate</name>
    </ligand>
</feature>
<evidence type="ECO:0000313" key="11">
    <source>
        <dbReference type="WBParaSite" id="PSAMB.scaffold544size47676.g6803.t1"/>
    </source>
</evidence>
<dbReference type="WBParaSite" id="PSAMB.scaffold544size47676.g6803.t1">
    <property type="protein sequence ID" value="PSAMB.scaffold544size47676.g6803.t1"/>
    <property type="gene ID" value="PSAMB.scaffold544size47676.g6803"/>
</dbReference>
<dbReference type="PRINTS" id="PR01778">
    <property type="entry name" value="KIMPTPASE"/>
</dbReference>
<feature type="domain" description="Tyrosine specific protein phosphatases" evidence="9">
    <location>
        <begin position="312"/>
        <end position="394"/>
    </location>
</feature>
<dbReference type="GO" id="GO:0005886">
    <property type="term" value="C:plasma membrane"/>
    <property type="evidence" value="ECO:0007669"/>
    <property type="project" value="TreeGrafter"/>
</dbReference>
<dbReference type="GO" id="GO:0007165">
    <property type="term" value="P:signal transduction"/>
    <property type="evidence" value="ECO:0007669"/>
    <property type="project" value="TreeGrafter"/>
</dbReference>
<dbReference type="PANTHER" id="PTHR46198">
    <property type="entry name" value="PROTEIN-TYROSINE-PHOSPHATASE"/>
    <property type="match status" value="1"/>
</dbReference>
<name>A0A914WVU7_9BILA</name>
<dbReference type="PROSITE" id="PS50055">
    <property type="entry name" value="TYR_PHOSPHATASE_PTP"/>
    <property type="match status" value="1"/>
</dbReference>
<dbReference type="SMART" id="SM00404">
    <property type="entry name" value="PTPc_motif"/>
    <property type="match status" value="1"/>
</dbReference>
<dbReference type="SUPFAM" id="SSF52799">
    <property type="entry name" value="(Phosphotyrosine protein) phosphatases II"/>
    <property type="match status" value="1"/>
</dbReference>
<accession>A0A914WVU7</accession>
<dbReference type="InterPro" id="IPR029021">
    <property type="entry name" value="Prot-tyrosine_phosphatase-like"/>
</dbReference>
<dbReference type="InterPro" id="IPR000242">
    <property type="entry name" value="PTP_cat"/>
</dbReference>
<keyword evidence="10" id="KW-1185">Reference proteome</keyword>
<dbReference type="FunFam" id="3.90.190.10:FF:000020">
    <property type="entry name" value="Tyrosine-protein phosphatase non-receptor type 5"/>
    <property type="match status" value="1"/>
</dbReference>
<dbReference type="InterPro" id="IPR008356">
    <property type="entry name" value="Tyr_Pase_KIM-con"/>
</dbReference>
<evidence type="ECO:0000256" key="4">
    <source>
        <dbReference type="ARBA" id="ARBA00022912"/>
    </source>
</evidence>
<dbReference type="InterPro" id="IPR003595">
    <property type="entry name" value="Tyr_Pase_cat"/>
</dbReference>
<evidence type="ECO:0000256" key="1">
    <source>
        <dbReference type="ARBA" id="ARBA00013064"/>
    </source>
</evidence>
<reference evidence="11" key="1">
    <citation type="submission" date="2022-11" db="UniProtKB">
        <authorList>
            <consortium name="WormBaseParasite"/>
        </authorList>
    </citation>
    <scope>IDENTIFICATION</scope>
</reference>
<organism evidence="10 11">
    <name type="scientific">Plectus sambesii</name>
    <dbReference type="NCBI Taxonomy" id="2011161"/>
    <lineage>
        <taxon>Eukaryota</taxon>
        <taxon>Metazoa</taxon>
        <taxon>Ecdysozoa</taxon>
        <taxon>Nematoda</taxon>
        <taxon>Chromadorea</taxon>
        <taxon>Plectida</taxon>
        <taxon>Plectina</taxon>
        <taxon>Plectoidea</taxon>
        <taxon>Plectidae</taxon>
        <taxon>Plectus</taxon>
    </lineage>
</organism>
<dbReference type="GO" id="GO:0019901">
    <property type="term" value="F:protein kinase binding"/>
    <property type="evidence" value="ECO:0007669"/>
    <property type="project" value="TreeGrafter"/>
</dbReference>
<dbReference type="EC" id="3.1.3.48" evidence="1"/>
<keyword evidence="3" id="KW-0378">Hydrolase</keyword>
<evidence type="ECO:0000256" key="7">
    <source>
        <dbReference type="SAM" id="MobiDB-lite"/>
    </source>
</evidence>
<dbReference type="PRINTS" id="PR00700">
    <property type="entry name" value="PRTYPHPHTASE"/>
</dbReference>
<keyword evidence="2" id="KW-0597">Phosphoprotein</keyword>
<dbReference type="InterPro" id="IPR000387">
    <property type="entry name" value="Tyr_Pase_dom"/>
</dbReference>
<dbReference type="PROSITE" id="PS00383">
    <property type="entry name" value="TYR_PHOSPHATASE_1"/>
    <property type="match status" value="1"/>
</dbReference>
<dbReference type="GO" id="GO:0004725">
    <property type="term" value="F:protein tyrosine phosphatase activity"/>
    <property type="evidence" value="ECO:0007669"/>
    <property type="project" value="UniProtKB-EC"/>
</dbReference>
<dbReference type="CDD" id="cd14547">
    <property type="entry name" value="PTPc-KIM"/>
    <property type="match status" value="1"/>
</dbReference>
<evidence type="ECO:0000259" key="9">
    <source>
        <dbReference type="PROSITE" id="PS50056"/>
    </source>
</evidence>
<evidence type="ECO:0000313" key="10">
    <source>
        <dbReference type="Proteomes" id="UP000887566"/>
    </source>
</evidence>
<evidence type="ECO:0000256" key="2">
    <source>
        <dbReference type="ARBA" id="ARBA00022553"/>
    </source>
</evidence>
<sequence length="433" mass="48446">MKSPSLPQKRLLPLLSGDAEESIDVYVIVKRRRKAGTPLTPNAPKIHCPAVAIDINPSRPQPILPTLQPVRIKARGLLERRGSSASLTIDLNPADTSFSYGSPPKECSAEEYLISAGNRMTRRQLRSCLKAPKVLHQEFLEIPFNHPNKLDIPGCSNKNRYRSIWPNEWTRVKLASQSLAIPPLSSLADPSVNYINANYIRGYDGAPRAFIATQGPLPNTINDFWAMIWQEKCPCVVMMTKLKEKNKVKCEPYLPLREEQYGRIFVTVSTTMPKNGYYVRDIELKKDDETHRMKHFWFTGWPDHKAPTSTANQLLELVKSVDSYRVVHRQKYGIAKSGPITVHCSAGIGRSGCFIATSIGCQQLREENMVDALGLVCQMRLDRGGMIQTPEQYEFVHHALSLYEKQLPETPTSAPMALTSSSGEASENASPSS</sequence>
<dbReference type="GO" id="GO:0005829">
    <property type="term" value="C:cytosol"/>
    <property type="evidence" value="ECO:0007669"/>
    <property type="project" value="TreeGrafter"/>
</dbReference>
<evidence type="ECO:0000256" key="6">
    <source>
        <dbReference type="PIRSR" id="PIRSR608356-51"/>
    </source>
</evidence>
<dbReference type="PANTHER" id="PTHR46198:SF4">
    <property type="entry name" value="PROTEIN-TYROSINE-PHOSPHATASE"/>
    <property type="match status" value="1"/>
</dbReference>
<protein>
    <recommendedName>
        <fullName evidence="1">protein-tyrosine-phosphatase</fullName>
        <ecNumber evidence="1">3.1.3.48</ecNumber>
    </recommendedName>
</protein>
<keyword evidence="4" id="KW-0904">Protein phosphatase</keyword>
<dbReference type="SMART" id="SM00194">
    <property type="entry name" value="PTPc"/>
    <property type="match status" value="1"/>
</dbReference>
<evidence type="ECO:0000256" key="5">
    <source>
        <dbReference type="PIRSR" id="PIRSR608356-50"/>
    </source>
</evidence>
<feature type="binding site" evidence="6">
    <location>
        <position position="303"/>
    </location>
    <ligand>
        <name>substrate</name>
    </ligand>
</feature>
<dbReference type="Gene3D" id="3.90.190.10">
    <property type="entry name" value="Protein tyrosine phosphatase superfamily"/>
    <property type="match status" value="1"/>
</dbReference>
<feature type="region of interest" description="Disordered" evidence="7">
    <location>
        <begin position="410"/>
        <end position="433"/>
    </location>
</feature>